<dbReference type="Gene3D" id="3.90.1150.10">
    <property type="entry name" value="Aspartate Aminotransferase, domain 1"/>
    <property type="match status" value="1"/>
</dbReference>
<evidence type="ECO:0000313" key="7">
    <source>
        <dbReference type="EMBL" id="ACM04872.1"/>
    </source>
</evidence>
<evidence type="ECO:0000259" key="6">
    <source>
        <dbReference type="Pfam" id="PF00266"/>
    </source>
</evidence>
<dbReference type="GO" id="GO:0016491">
    <property type="term" value="F:oxidoreductase activity"/>
    <property type="evidence" value="ECO:0007669"/>
    <property type="project" value="UniProtKB-KW"/>
</dbReference>
<feature type="domain" description="Aminotransferase class V" evidence="6">
    <location>
        <begin position="55"/>
        <end position="328"/>
    </location>
</feature>
<keyword evidence="3 5" id="KW-0663">Pyridoxal phosphate</keyword>
<evidence type="ECO:0000256" key="2">
    <source>
        <dbReference type="ARBA" id="ARBA00009236"/>
    </source>
</evidence>
<dbReference type="GO" id="GO:0008453">
    <property type="term" value="F:alanine-glyoxylate transaminase activity"/>
    <property type="evidence" value="ECO:0007669"/>
    <property type="project" value="TreeGrafter"/>
</dbReference>
<dbReference type="InterPro" id="IPR015422">
    <property type="entry name" value="PyrdxlP-dep_Trfase_small"/>
</dbReference>
<proteinExistence type="inferred from homology"/>
<keyword evidence="7" id="KW-0560">Oxidoreductase</keyword>
<dbReference type="InterPro" id="IPR000192">
    <property type="entry name" value="Aminotrans_V_dom"/>
</dbReference>
<dbReference type="PIRSF" id="PIRSF000524">
    <property type="entry name" value="SPT"/>
    <property type="match status" value="1"/>
</dbReference>
<feature type="modified residue" description="N6-(pyridoxal phosphate)lysine" evidence="5">
    <location>
        <position position="192"/>
    </location>
</feature>
<evidence type="ECO:0000256" key="5">
    <source>
        <dbReference type="PIRSR" id="PIRSR000524-50"/>
    </source>
</evidence>
<evidence type="ECO:0000256" key="4">
    <source>
        <dbReference type="PIRSR" id="PIRSR000524-1"/>
    </source>
</evidence>
<dbReference type="PANTHER" id="PTHR21152:SF40">
    <property type="entry name" value="ALANINE--GLYOXYLATE AMINOTRANSFERASE"/>
    <property type="match status" value="1"/>
</dbReference>
<reference evidence="7 8" key="1">
    <citation type="journal article" date="2009" name="PLoS ONE">
        <title>Complete genome sequence of the aerobic CO-oxidizing thermophile Thermomicrobium roseum.</title>
        <authorList>
            <person name="Wu D."/>
            <person name="Raymond J."/>
            <person name="Wu M."/>
            <person name="Chatterji S."/>
            <person name="Ren Q."/>
            <person name="Graham J.E."/>
            <person name="Bryant D.A."/>
            <person name="Robb F."/>
            <person name="Colman A."/>
            <person name="Tallon L.J."/>
            <person name="Badger J.H."/>
            <person name="Madupu R."/>
            <person name="Ward N.L."/>
            <person name="Eisen J.A."/>
        </authorList>
    </citation>
    <scope>NUCLEOTIDE SEQUENCE [LARGE SCALE GENOMIC DNA]</scope>
    <source>
        <strain evidence="8">ATCC 27502 / DSM 5159 / P-2</strain>
    </source>
</reference>
<gene>
    <name evidence="7" type="ordered locus">trd_1037</name>
</gene>
<protein>
    <submittedName>
        <fullName evidence="7">Soluble hydrogenase 42 kDa subunit</fullName>
        <ecNumber evidence="7">1.12.-.-</ecNumber>
    </submittedName>
</protein>
<dbReference type="GO" id="GO:0019265">
    <property type="term" value="P:glycine biosynthetic process, by transamination of glyoxylate"/>
    <property type="evidence" value="ECO:0007669"/>
    <property type="project" value="TreeGrafter"/>
</dbReference>
<accession>B9L033</accession>
<keyword evidence="8" id="KW-1185">Reference proteome</keyword>
<dbReference type="InterPro" id="IPR015424">
    <property type="entry name" value="PyrdxlP-dep_Trfase"/>
</dbReference>
<dbReference type="PANTHER" id="PTHR21152">
    <property type="entry name" value="AMINOTRANSFERASE CLASS V"/>
    <property type="match status" value="1"/>
</dbReference>
<dbReference type="KEGG" id="tro:trd_1037"/>
<dbReference type="InterPro" id="IPR024169">
    <property type="entry name" value="SP_NH2Trfase/AEP_transaminase"/>
</dbReference>
<dbReference type="Proteomes" id="UP000000447">
    <property type="component" value="Chromosome"/>
</dbReference>
<evidence type="ECO:0000256" key="3">
    <source>
        <dbReference type="ARBA" id="ARBA00022898"/>
    </source>
</evidence>
<comment type="similarity">
    <text evidence="2">Belongs to the class-V pyridoxal-phosphate-dependent aminotransferase family.</text>
</comment>
<feature type="binding site" evidence="4">
    <location>
        <position position="336"/>
    </location>
    <ligand>
        <name>substrate</name>
    </ligand>
</feature>
<evidence type="ECO:0000256" key="1">
    <source>
        <dbReference type="ARBA" id="ARBA00001933"/>
    </source>
</evidence>
<comment type="cofactor">
    <cofactor evidence="1 5">
        <name>pyridoxal 5'-phosphate</name>
        <dbReference type="ChEBI" id="CHEBI:597326"/>
    </cofactor>
</comment>
<dbReference type="eggNOG" id="COG0075">
    <property type="taxonomic scope" value="Bacteria"/>
</dbReference>
<evidence type="ECO:0000313" key="8">
    <source>
        <dbReference type="Proteomes" id="UP000000447"/>
    </source>
</evidence>
<organism evidence="7 8">
    <name type="scientific">Thermomicrobium roseum (strain ATCC 27502 / DSM 5159 / P-2)</name>
    <dbReference type="NCBI Taxonomy" id="309801"/>
    <lineage>
        <taxon>Bacteria</taxon>
        <taxon>Pseudomonadati</taxon>
        <taxon>Thermomicrobiota</taxon>
        <taxon>Thermomicrobia</taxon>
        <taxon>Thermomicrobiales</taxon>
        <taxon>Thermomicrobiaceae</taxon>
        <taxon>Thermomicrobium</taxon>
    </lineage>
</organism>
<dbReference type="Gene3D" id="3.40.640.10">
    <property type="entry name" value="Type I PLP-dependent aspartate aminotransferase-like (Major domain)"/>
    <property type="match status" value="1"/>
</dbReference>
<dbReference type="RefSeq" id="WP_015921991.1">
    <property type="nucleotide sequence ID" value="NC_011959.1"/>
</dbReference>
<dbReference type="AlphaFoldDB" id="B9L033"/>
<dbReference type="EC" id="1.12.-.-" evidence="7"/>
<name>B9L033_THERP</name>
<dbReference type="SUPFAM" id="SSF53383">
    <property type="entry name" value="PLP-dependent transferases"/>
    <property type="match status" value="1"/>
</dbReference>
<sequence length="372" mass="40430">MTVTIRNLRIAGPTPLPPAVVEALQRPMVPHRGGWFRGLVRSLLERLRALHRTDGDVFVMPGTGSAGWEIALVNLLAPGDRVLLLVNGDFGERWRRVAERYGLQLIVREVPYGRAIKPSDVAGWLAETEPVRAVLLVYNETSTGVTNPLREIAAVVRDAGALLVVDGVSAVAGLPLEMDEWGVDLIFSGSQKAWMCPPGLVIVAVGSRAWEMIDRASYPRAFWDLREYRSAARTGDLPSTAPISLIYGLDAAVQLIEAEGLENVWTRHRDLAVRFRHVTSELGFTCFAEGGYESATVTALVPPAGIGAEELVCSLEERYGIAVNGGQGRLKGQIIRVGHMGWVRWSDLEEVCAALASEVERAVAGRSEAVGH</sequence>
<dbReference type="STRING" id="309801.trd_1037"/>
<dbReference type="GO" id="GO:0004760">
    <property type="term" value="F:L-serine-pyruvate transaminase activity"/>
    <property type="evidence" value="ECO:0007669"/>
    <property type="project" value="TreeGrafter"/>
</dbReference>
<dbReference type="EMBL" id="CP001275">
    <property type="protein sequence ID" value="ACM04872.1"/>
    <property type="molecule type" value="Genomic_DNA"/>
</dbReference>
<dbReference type="HOGENOM" id="CLU_027686_1_1_0"/>
<dbReference type="Pfam" id="PF00266">
    <property type="entry name" value="Aminotran_5"/>
    <property type="match status" value="1"/>
</dbReference>
<dbReference type="InterPro" id="IPR015421">
    <property type="entry name" value="PyrdxlP-dep_Trfase_major"/>
</dbReference>